<evidence type="ECO:0000313" key="2">
    <source>
        <dbReference type="EMBL" id="VEL32887.1"/>
    </source>
</evidence>
<feature type="region of interest" description="Disordered" evidence="1">
    <location>
        <begin position="336"/>
        <end position="365"/>
    </location>
</feature>
<feature type="region of interest" description="Disordered" evidence="1">
    <location>
        <begin position="156"/>
        <end position="221"/>
    </location>
</feature>
<feature type="region of interest" description="Disordered" evidence="1">
    <location>
        <begin position="388"/>
        <end position="411"/>
    </location>
</feature>
<feature type="compositionally biased region" description="Basic and acidic residues" evidence="1">
    <location>
        <begin position="158"/>
        <end position="181"/>
    </location>
</feature>
<gene>
    <name evidence="2" type="ORF">PXEA_LOCUS26327</name>
</gene>
<evidence type="ECO:0000313" key="3">
    <source>
        <dbReference type="Proteomes" id="UP000784294"/>
    </source>
</evidence>
<sequence>MQRMGESGRVVVDVGDLDDDVDDESVAVGRRPAVLRYQLDGKSDSAQAAVRLVCRRRVARVRRPGRLKRVRRTERLAVHPLTGDEAARVRLHLEEDGRGSARQTHKLPRRAPPRRRARRVAVAVAVGVGVGVGETGLGRLQLANQSAAFDILVDGEDDRPGLRRTDRLPHEADQHETDQSAHQRRPVRVPSGTSDKRRSRPHASAPRNGHPRRHSLRRTRAYSGRWVQRVLQLAEATVRGLCRPDDAATRRDNMTTQWVVRHRQNGLFALLAVGAVGECARKHTQDRQEARRGEASVRNTVTRWKGRGEKKLVGRVERPDEIGRLDHCVRIGSAHFSPLDPDRAPPVGRRHSKRSPFSPSQHVAARRTVCTRSRACEQVCAGARVTGAAMSLRPSQSQSQSEEINLPTRRR</sequence>
<keyword evidence="3" id="KW-1185">Reference proteome</keyword>
<organism evidence="2 3">
    <name type="scientific">Protopolystoma xenopodis</name>
    <dbReference type="NCBI Taxonomy" id="117903"/>
    <lineage>
        <taxon>Eukaryota</taxon>
        <taxon>Metazoa</taxon>
        <taxon>Spiralia</taxon>
        <taxon>Lophotrochozoa</taxon>
        <taxon>Platyhelminthes</taxon>
        <taxon>Monogenea</taxon>
        <taxon>Polyopisthocotylea</taxon>
        <taxon>Polystomatidea</taxon>
        <taxon>Polystomatidae</taxon>
        <taxon>Protopolystoma</taxon>
    </lineage>
</organism>
<dbReference type="EMBL" id="CAAALY010244817">
    <property type="protein sequence ID" value="VEL32887.1"/>
    <property type="molecule type" value="Genomic_DNA"/>
</dbReference>
<reference evidence="2" key="1">
    <citation type="submission" date="2018-11" db="EMBL/GenBank/DDBJ databases">
        <authorList>
            <consortium name="Pathogen Informatics"/>
        </authorList>
    </citation>
    <scope>NUCLEOTIDE SEQUENCE</scope>
</reference>
<accession>A0A448XBB4</accession>
<dbReference type="AlphaFoldDB" id="A0A448XBB4"/>
<proteinExistence type="predicted"/>
<feature type="region of interest" description="Disordered" evidence="1">
    <location>
        <begin position="94"/>
        <end position="118"/>
    </location>
</feature>
<evidence type="ECO:0000256" key="1">
    <source>
        <dbReference type="SAM" id="MobiDB-lite"/>
    </source>
</evidence>
<feature type="compositionally biased region" description="Polar residues" evidence="1">
    <location>
        <begin position="393"/>
        <end position="403"/>
    </location>
</feature>
<dbReference type="Proteomes" id="UP000784294">
    <property type="component" value="Unassembled WGS sequence"/>
</dbReference>
<comment type="caution">
    <text evidence="2">The sequence shown here is derived from an EMBL/GenBank/DDBJ whole genome shotgun (WGS) entry which is preliminary data.</text>
</comment>
<feature type="compositionally biased region" description="Basic residues" evidence="1">
    <location>
        <begin position="209"/>
        <end position="220"/>
    </location>
</feature>
<protein>
    <submittedName>
        <fullName evidence="2">Uncharacterized protein</fullName>
    </submittedName>
</protein>
<feature type="compositionally biased region" description="Basic residues" evidence="1">
    <location>
        <begin position="103"/>
        <end position="118"/>
    </location>
</feature>
<name>A0A448XBB4_9PLAT</name>